<feature type="transmembrane region" description="Helical" evidence="9">
    <location>
        <begin position="232"/>
        <end position="254"/>
    </location>
</feature>
<name>A0A5B9MFL3_9BACT</name>
<dbReference type="GO" id="GO:0016763">
    <property type="term" value="F:pentosyltransferase activity"/>
    <property type="evidence" value="ECO:0007669"/>
    <property type="project" value="TreeGrafter"/>
</dbReference>
<comment type="subcellular location">
    <subcellularLocation>
        <location evidence="1">Cell membrane</location>
        <topology evidence="1">Multi-pass membrane protein</topology>
    </subcellularLocation>
</comment>
<evidence type="ECO:0000256" key="7">
    <source>
        <dbReference type="ARBA" id="ARBA00023136"/>
    </source>
</evidence>
<evidence type="ECO:0000313" key="10">
    <source>
        <dbReference type="EMBL" id="QEF98810.1"/>
    </source>
</evidence>
<sequence>MNARRRWLLMVVCLVAPMLLFALLRLPTLIHQPGVQDEQWFAVPGFTVWREGIPRIPYVPTRNRETLFENADVCLMALPPGLFYVQAPFFGLFPPGYATARLPLFLAGLATIGIVFWIVKRLGGSTPAAGAAALIVSLSRPLMFTALTTRPDLLSALAGWLSILAAWQMLRSGRSPGGRGGSIGAMRWAWISGALSGLAGLFHPFALVFAMQGGVAMLLGTTGVLEKAKRAACFVAGNALVISLWIPLIVSYPYEFRSQFFANVLDRAGPGLPARIVWPIPSLMHHAGLLYEFAGPFQCLLMAFGLLAGTALFWRHCALPVAERKGLIALVWSSVFLTATVAGLHPTKGYWVYPFVWIVAMAVIGLDGFLVGLGQDLRTRLTQRNALFIRFVLLSLAVLMLLPGAGLRTTWVYLTHWKDPSVYAPAFIHGVLNDLPQQGVFYADLSYVFDVYLSGRETRLCQERQHYWGDQPLAYTFLLLSWEGEDAGWANQYGGSHVRRIGNRQRPQNCFVDLYRPGTDHTEPSEIATQRGDDDV</sequence>
<dbReference type="PANTHER" id="PTHR33908:SF11">
    <property type="entry name" value="MEMBRANE PROTEIN"/>
    <property type="match status" value="1"/>
</dbReference>
<dbReference type="GO" id="GO:0005886">
    <property type="term" value="C:plasma membrane"/>
    <property type="evidence" value="ECO:0007669"/>
    <property type="project" value="UniProtKB-SubCell"/>
</dbReference>
<feature type="transmembrane region" description="Helical" evidence="9">
    <location>
        <begin position="386"/>
        <end position="406"/>
    </location>
</feature>
<evidence type="ECO:0000256" key="6">
    <source>
        <dbReference type="ARBA" id="ARBA00022989"/>
    </source>
</evidence>
<reference evidence="10 11" key="1">
    <citation type="submission" date="2019-02" db="EMBL/GenBank/DDBJ databases">
        <title>Planctomycetal bacteria perform biofilm scaping via a novel small molecule.</title>
        <authorList>
            <person name="Jeske O."/>
            <person name="Boedeker C."/>
            <person name="Wiegand S."/>
            <person name="Breitling P."/>
            <person name="Kallscheuer N."/>
            <person name="Jogler M."/>
            <person name="Rohde M."/>
            <person name="Petersen J."/>
            <person name="Medema M.H."/>
            <person name="Surup F."/>
            <person name="Jogler C."/>
        </authorList>
    </citation>
    <scope>NUCLEOTIDE SEQUENCE [LARGE SCALE GENOMIC DNA]</scope>
    <source>
        <strain evidence="10 11">Mal15</strain>
    </source>
</reference>
<proteinExistence type="predicted"/>
<dbReference type="PANTHER" id="PTHR33908">
    <property type="entry name" value="MANNOSYLTRANSFERASE YKCB-RELATED"/>
    <property type="match status" value="1"/>
</dbReference>
<feature type="transmembrane region" description="Helical" evidence="9">
    <location>
        <begin position="293"/>
        <end position="314"/>
    </location>
</feature>
<feature type="transmembrane region" description="Helical" evidence="9">
    <location>
        <begin position="326"/>
        <end position="345"/>
    </location>
</feature>
<evidence type="ECO:0000256" key="5">
    <source>
        <dbReference type="ARBA" id="ARBA00022692"/>
    </source>
</evidence>
<feature type="transmembrane region" description="Helical" evidence="9">
    <location>
        <begin position="7"/>
        <end position="26"/>
    </location>
</feature>
<protein>
    <submittedName>
        <fullName evidence="10">Uncharacterized protein</fullName>
    </submittedName>
</protein>
<gene>
    <name evidence="10" type="ORF">Mal15_28670</name>
</gene>
<feature type="transmembrane region" description="Helical" evidence="9">
    <location>
        <begin position="153"/>
        <end position="170"/>
    </location>
</feature>
<evidence type="ECO:0000256" key="8">
    <source>
        <dbReference type="SAM" id="MobiDB-lite"/>
    </source>
</evidence>
<accession>A0A5B9MFL3</accession>
<feature type="transmembrane region" description="Helical" evidence="9">
    <location>
        <begin position="182"/>
        <end position="199"/>
    </location>
</feature>
<organism evidence="10 11">
    <name type="scientific">Stieleria maiorica</name>
    <dbReference type="NCBI Taxonomy" id="2795974"/>
    <lineage>
        <taxon>Bacteria</taxon>
        <taxon>Pseudomonadati</taxon>
        <taxon>Planctomycetota</taxon>
        <taxon>Planctomycetia</taxon>
        <taxon>Pirellulales</taxon>
        <taxon>Pirellulaceae</taxon>
        <taxon>Stieleria</taxon>
    </lineage>
</organism>
<dbReference type="InterPro" id="IPR050297">
    <property type="entry name" value="LipidA_mod_glycosyltrf_83"/>
</dbReference>
<dbReference type="RefSeq" id="WP_147868298.1">
    <property type="nucleotide sequence ID" value="NZ_CP036264.1"/>
</dbReference>
<feature type="transmembrane region" description="Helical" evidence="9">
    <location>
        <begin position="100"/>
        <end position="119"/>
    </location>
</feature>
<dbReference type="KEGG" id="smam:Mal15_28670"/>
<feature type="transmembrane region" description="Helical" evidence="9">
    <location>
        <begin position="351"/>
        <end position="374"/>
    </location>
</feature>
<evidence type="ECO:0000313" key="11">
    <source>
        <dbReference type="Proteomes" id="UP000321353"/>
    </source>
</evidence>
<evidence type="ECO:0000256" key="2">
    <source>
        <dbReference type="ARBA" id="ARBA00022475"/>
    </source>
</evidence>
<dbReference type="EMBL" id="CP036264">
    <property type="protein sequence ID" value="QEF98810.1"/>
    <property type="molecule type" value="Genomic_DNA"/>
</dbReference>
<evidence type="ECO:0000256" key="9">
    <source>
        <dbReference type="SAM" id="Phobius"/>
    </source>
</evidence>
<keyword evidence="2" id="KW-1003">Cell membrane</keyword>
<dbReference type="GO" id="GO:0009103">
    <property type="term" value="P:lipopolysaccharide biosynthetic process"/>
    <property type="evidence" value="ECO:0007669"/>
    <property type="project" value="UniProtKB-ARBA"/>
</dbReference>
<feature type="region of interest" description="Disordered" evidence="8">
    <location>
        <begin position="517"/>
        <end position="536"/>
    </location>
</feature>
<keyword evidence="5 9" id="KW-0812">Transmembrane</keyword>
<evidence type="ECO:0000256" key="1">
    <source>
        <dbReference type="ARBA" id="ARBA00004651"/>
    </source>
</evidence>
<keyword evidence="7 9" id="KW-0472">Membrane</keyword>
<dbReference type="Proteomes" id="UP000321353">
    <property type="component" value="Chromosome"/>
</dbReference>
<dbReference type="AlphaFoldDB" id="A0A5B9MFL3"/>
<keyword evidence="11" id="KW-1185">Reference proteome</keyword>
<evidence type="ECO:0000256" key="4">
    <source>
        <dbReference type="ARBA" id="ARBA00022679"/>
    </source>
</evidence>
<keyword evidence="4" id="KW-0808">Transferase</keyword>
<keyword evidence="3" id="KW-0328">Glycosyltransferase</keyword>
<evidence type="ECO:0000256" key="3">
    <source>
        <dbReference type="ARBA" id="ARBA00022676"/>
    </source>
</evidence>
<keyword evidence="6 9" id="KW-1133">Transmembrane helix</keyword>